<dbReference type="RefSeq" id="WP_304575126.1">
    <property type="nucleotide sequence ID" value="NZ_JAUQOO010000010.1"/>
</dbReference>
<evidence type="ECO:0000313" key="2">
    <source>
        <dbReference type="Proteomes" id="UP001223016"/>
    </source>
</evidence>
<organism evidence="1 2">
    <name type="scientific">Pseudomonas serbiensis</name>
    <dbReference type="NCBI Taxonomy" id="3064350"/>
    <lineage>
        <taxon>Bacteria</taxon>
        <taxon>Pseudomonadati</taxon>
        <taxon>Pseudomonadota</taxon>
        <taxon>Gammaproteobacteria</taxon>
        <taxon>Pseudomonadales</taxon>
        <taxon>Pseudomonadaceae</taxon>
        <taxon>Pseudomonas</taxon>
    </lineage>
</organism>
<proteinExistence type="predicted"/>
<sequence length="82" mass="9054">MTIQTEFEIHYQFKGEARHFLHQTLLLSQSDALHMATLHAGVGTVSDNVSAGPIRLAILQAQGFGVTQVHWKKCSANVQLPE</sequence>
<reference evidence="1 2" key="1">
    <citation type="submission" date="2023-07" db="EMBL/GenBank/DDBJ databases">
        <title>Identification of four novel Pseudomonas species associated with bacterial leaf spot of cucurbits.</title>
        <authorList>
            <person name="Fullem K.R."/>
        </authorList>
    </citation>
    <scope>NUCLEOTIDE SEQUENCE [LARGE SCALE GENOMIC DNA]</scope>
    <source>
        <strain evidence="1 2">KFB 138</strain>
    </source>
</reference>
<accession>A0ABT9CWE3</accession>
<name>A0ABT9CWE3_9PSED</name>
<evidence type="ECO:0000313" key="1">
    <source>
        <dbReference type="EMBL" id="MDO7928087.1"/>
    </source>
</evidence>
<dbReference type="Proteomes" id="UP001223016">
    <property type="component" value="Unassembled WGS sequence"/>
</dbReference>
<gene>
    <name evidence="1" type="ORF">Q6A51_14935</name>
</gene>
<dbReference type="EMBL" id="JAUQOO010000010">
    <property type="protein sequence ID" value="MDO7928087.1"/>
    <property type="molecule type" value="Genomic_DNA"/>
</dbReference>
<protein>
    <submittedName>
        <fullName evidence="1">Uncharacterized protein</fullName>
    </submittedName>
</protein>
<dbReference type="Pfam" id="PF20192">
    <property type="entry name" value="DUF6555"/>
    <property type="match status" value="1"/>
</dbReference>
<comment type="caution">
    <text evidence="1">The sequence shown here is derived from an EMBL/GenBank/DDBJ whole genome shotgun (WGS) entry which is preliminary data.</text>
</comment>
<keyword evidence="2" id="KW-1185">Reference proteome</keyword>
<dbReference type="InterPro" id="IPR046685">
    <property type="entry name" value="DUF6555"/>
</dbReference>